<evidence type="ECO:0000313" key="3">
    <source>
        <dbReference type="Proteomes" id="UP000054565"/>
    </source>
</evidence>
<organism evidence="2 3">
    <name type="scientific">Coccidioides immitis RMSCC 2394</name>
    <dbReference type="NCBI Taxonomy" id="404692"/>
    <lineage>
        <taxon>Eukaryota</taxon>
        <taxon>Fungi</taxon>
        <taxon>Dikarya</taxon>
        <taxon>Ascomycota</taxon>
        <taxon>Pezizomycotina</taxon>
        <taxon>Eurotiomycetes</taxon>
        <taxon>Eurotiomycetidae</taxon>
        <taxon>Onygenales</taxon>
        <taxon>Onygenaceae</taxon>
        <taxon>Coccidioides</taxon>
    </lineage>
</organism>
<accession>A0A0J7B321</accession>
<evidence type="ECO:0000313" key="2">
    <source>
        <dbReference type="EMBL" id="KMP04217.1"/>
    </source>
</evidence>
<protein>
    <submittedName>
        <fullName evidence="2">Uncharacterized protein</fullName>
    </submittedName>
</protein>
<evidence type="ECO:0000256" key="1">
    <source>
        <dbReference type="SAM" id="MobiDB-lite"/>
    </source>
</evidence>
<dbReference type="Proteomes" id="UP000054565">
    <property type="component" value="Unassembled WGS sequence"/>
</dbReference>
<sequence length="44" mass="4613">MASTPIIPAASGSLESPARSSQRLRALPRAVSHTRLELSPSESP</sequence>
<proteinExistence type="predicted"/>
<feature type="region of interest" description="Disordered" evidence="1">
    <location>
        <begin position="1"/>
        <end position="44"/>
    </location>
</feature>
<reference evidence="3" key="1">
    <citation type="journal article" date="2010" name="Genome Res.">
        <title>Population genomic sequencing of Coccidioides fungi reveals recent hybridization and transposon control.</title>
        <authorList>
            <person name="Neafsey D.E."/>
            <person name="Barker B.M."/>
            <person name="Sharpton T.J."/>
            <person name="Stajich J.E."/>
            <person name="Park D.J."/>
            <person name="Whiston E."/>
            <person name="Hung C.-Y."/>
            <person name="McMahan C."/>
            <person name="White J."/>
            <person name="Sykes S."/>
            <person name="Heiman D."/>
            <person name="Young S."/>
            <person name="Zeng Q."/>
            <person name="Abouelleil A."/>
            <person name="Aftuck L."/>
            <person name="Bessette D."/>
            <person name="Brown A."/>
            <person name="FitzGerald M."/>
            <person name="Lui A."/>
            <person name="Macdonald J.P."/>
            <person name="Priest M."/>
            <person name="Orbach M.J."/>
            <person name="Galgiani J.N."/>
            <person name="Kirkland T.N."/>
            <person name="Cole G.T."/>
            <person name="Birren B.W."/>
            <person name="Henn M.R."/>
            <person name="Taylor J.W."/>
            <person name="Rounsley S.D."/>
        </authorList>
    </citation>
    <scope>NUCLEOTIDE SEQUENCE [LARGE SCALE GENOMIC DNA]</scope>
    <source>
        <strain evidence="3">RMSCC 2394</strain>
    </source>
</reference>
<dbReference type="AlphaFoldDB" id="A0A0J7B321"/>
<dbReference type="EMBL" id="DS028094">
    <property type="protein sequence ID" value="KMP04217.1"/>
    <property type="molecule type" value="Genomic_DNA"/>
</dbReference>
<name>A0A0J7B321_COCIT</name>
<gene>
    <name evidence="2" type="ORF">CIRG_03908</name>
</gene>